<keyword evidence="2" id="KW-0472">Membrane</keyword>
<feature type="compositionally biased region" description="Acidic residues" evidence="1">
    <location>
        <begin position="159"/>
        <end position="169"/>
    </location>
</feature>
<dbReference type="EMBL" id="MU826394">
    <property type="protein sequence ID" value="KAJ7376634.1"/>
    <property type="molecule type" value="Genomic_DNA"/>
</dbReference>
<keyword evidence="2" id="KW-1133">Transmembrane helix</keyword>
<keyword evidence="2" id="KW-0812">Transmembrane</keyword>
<feature type="compositionally biased region" description="Basic and acidic residues" evidence="1">
    <location>
        <begin position="117"/>
        <end position="126"/>
    </location>
</feature>
<proteinExistence type="predicted"/>
<feature type="region of interest" description="Disordered" evidence="1">
    <location>
        <begin position="77"/>
        <end position="169"/>
    </location>
</feature>
<name>A0A9X0CX31_9CNID</name>
<dbReference type="AlphaFoldDB" id="A0A9X0CX31"/>
<feature type="transmembrane region" description="Helical" evidence="2">
    <location>
        <begin position="21"/>
        <end position="40"/>
    </location>
</feature>
<evidence type="ECO:0000313" key="3">
    <source>
        <dbReference type="EMBL" id="KAJ7376634.1"/>
    </source>
</evidence>
<dbReference type="Proteomes" id="UP001163046">
    <property type="component" value="Unassembled WGS sequence"/>
</dbReference>
<evidence type="ECO:0000256" key="1">
    <source>
        <dbReference type="SAM" id="MobiDB-lite"/>
    </source>
</evidence>
<sequence>MFAKFRKLVIISRYYLRTQPLYSLVVVPGFQAVILISILLCHILNHTTMVHMVDHTVGTLEADQCQVLCKPHPGMMPGPMMPPRIPTPPPVQPMPMSRSHTPSPETVLPVASSSNTEEVKGGETQDKTMSQQGTQTIQAKRRTSRTSSRRSSEDKTEAAQEEEETRCKG</sequence>
<feature type="compositionally biased region" description="Pro residues" evidence="1">
    <location>
        <begin position="77"/>
        <end position="93"/>
    </location>
</feature>
<feature type="compositionally biased region" description="Basic residues" evidence="1">
    <location>
        <begin position="139"/>
        <end position="148"/>
    </location>
</feature>
<organism evidence="3 4">
    <name type="scientific">Desmophyllum pertusum</name>
    <dbReference type="NCBI Taxonomy" id="174260"/>
    <lineage>
        <taxon>Eukaryota</taxon>
        <taxon>Metazoa</taxon>
        <taxon>Cnidaria</taxon>
        <taxon>Anthozoa</taxon>
        <taxon>Hexacorallia</taxon>
        <taxon>Scleractinia</taxon>
        <taxon>Caryophylliina</taxon>
        <taxon>Caryophylliidae</taxon>
        <taxon>Desmophyllum</taxon>
    </lineage>
</organism>
<reference evidence="3" key="1">
    <citation type="submission" date="2023-01" db="EMBL/GenBank/DDBJ databases">
        <title>Genome assembly of the deep-sea coral Lophelia pertusa.</title>
        <authorList>
            <person name="Herrera S."/>
            <person name="Cordes E."/>
        </authorList>
    </citation>
    <scope>NUCLEOTIDE SEQUENCE</scope>
    <source>
        <strain evidence="3">USNM1676648</strain>
        <tissue evidence="3">Polyp</tissue>
    </source>
</reference>
<keyword evidence="4" id="KW-1185">Reference proteome</keyword>
<evidence type="ECO:0000313" key="4">
    <source>
        <dbReference type="Proteomes" id="UP001163046"/>
    </source>
</evidence>
<gene>
    <name evidence="3" type="ORF">OS493_033514</name>
</gene>
<feature type="compositionally biased region" description="Polar residues" evidence="1">
    <location>
        <begin position="127"/>
        <end position="138"/>
    </location>
</feature>
<evidence type="ECO:0000256" key="2">
    <source>
        <dbReference type="SAM" id="Phobius"/>
    </source>
</evidence>
<accession>A0A9X0CX31</accession>
<comment type="caution">
    <text evidence="3">The sequence shown here is derived from an EMBL/GenBank/DDBJ whole genome shotgun (WGS) entry which is preliminary data.</text>
</comment>
<protein>
    <submittedName>
        <fullName evidence="3">Uncharacterized protein</fullName>
    </submittedName>
</protein>